<name>A0A803P606_CANSA</name>
<reference evidence="2" key="1">
    <citation type="submission" date="2018-11" db="EMBL/GenBank/DDBJ databases">
        <authorList>
            <person name="Grassa J C."/>
        </authorList>
    </citation>
    <scope>NUCLEOTIDE SEQUENCE [LARGE SCALE GENOMIC DNA]</scope>
</reference>
<organism evidence="2 3">
    <name type="scientific">Cannabis sativa</name>
    <name type="common">Hemp</name>
    <name type="synonym">Marijuana</name>
    <dbReference type="NCBI Taxonomy" id="3483"/>
    <lineage>
        <taxon>Eukaryota</taxon>
        <taxon>Viridiplantae</taxon>
        <taxon>Streptophyta</taxon>
        <taxon>Embryophyta</taxon>
        <taxon>Tracheophyta</taxon>
        <taxon>Spermatophyta</taxon>
        <taxon>Magnoliopsida</taxon>
        <taxon>eudicotyledons</taxon>
        <taxon>Gunneridae</taxon>
        <taxon>Pentapetalae</taxon>
        <taxon>rosids</taxon>
        <taxon>fabids</taxon>
        <taxon>Rosales</taxon>
        <taxon>Cannabaceae</taxon>
        <taxon>Cannabis</taxon>
    </lineage>
</organism>
<feature type="compositionally biased region" description="Basic residues" evidence="1">
    <location>
        <begin position="84"/>
        <end position="94"/>
    </location>
</feature>
<feature type="region of interest" description="Disordered" evidence="1">
    <location>
        <begin position="69"/>
        <end position="94"/>
    </location>
</feature>
<evidence type="ECO:0000313" key="3">
    <source>
        <dbReference type="Proteomes" id="UP000596661"/>
    </source>
</evidence>
<protein>
    <submittedName>
        <fullName evidence="2">Uncharacterized protein</fullName>
    </submittedName>
</protein>
<dbReference type="AlphaFoldDB" id="A0A803P606"/>
<dbReference type="EMBL" id="UZAU01000325">
    <property type="status" value="NOT_ANNOTATED_CDS"/>
    <property type="molecule type" value="Genomic_DNA"/>
</dbReference>
<keyword evidence="3" id="KW-1185">Reference proteome</keyword>
<dbReference type="EnsemblPlants" id="evm.model.03.1621">
    <property type="protein sequence ID" value="cds.evm.model.03.1621"/>
    <property type="gene ID" value="evm.TU.03.1621"/>
</dbReference>
<evidence type="ECO:0000313" key="2">
    <source>
        <dbReference type="EnsemblPlants" id="cds.evm.model.03.1621"/>
    </source>
</evidence>
<accession>A0A803P606</accession>
<evidence type="ECO:0000256" key="1">
    <source>
        <dbReference type="SAM" id="MobiDB-lite"/>
    </source>
</evidence>
<dbReference type="Proteomes" id="UP000596661">
    <property type="component" value="Chromosome 3"/>
</dbReference>
<reference evidence="2" key="2">
    <citation type="submission" date="2021-03" db="UniProtKB">
        <authorList>
            <consortium name="EnsemblPlants"/>
        </authorList>
    </citation>
    <scope>IDENTIFICATION</scope>
</reference>
<dbReference type="Gramene" id="evm.model.03.1621">
    <property type="protein sequence ID" value="cds.evm.model.03.1621"/>
    <property type="gene ID" value="evm.TU.03.1621"/>
</dbReference>
<sequence>MTDWFKRFVGPNLVPFASEMVSQFVANLTQLPTKRVMRRLRESKDRMEALHNKAREEKSLMERYHQAALKAKEDSSPQSGRIFKTPKRITRNSL</sequence>
<proteinExistence type="predicted"/>